<keyword evidence="4" id="KW-0732">Signal</keyword>
<sequence length="281" mass="31303">MRVLIIAVVCRRVLGRGAGAGGFVRMWTKSLGATAVGAHQLTDRPMAAQIPVQVIDIKSMGPRIVVSDSQESVHFMRYKKAENQLVVFCDETTPRYVTSVCLLDFDTVAIADRFGNISILRLPKNVVEDVQEDPTGMRALWDRGNMNGASQKMELIAQFYLGDMVTKLQKTSIVPGSDDALVYTTMCGAIGMVVPFLSRDEFEFFQTLEMHLRVEHPPLCGRDHLSYRSFYAPCKLVVDGDLCEQFATLEPAKQREIAAALGHKPGVVVKKLEDLRTRYAF</sequence>
<keyword evidence="2" id="KW-0539">Nucleus</keyword>
<keyword evidence="6" id="KW-1185">Reference proteome</keyword>
<dbReference type="GO" id="GO:0005634">
    <property type="term" value="C:nucleus"/>
    <property type="evidence" value="ECO:0007669"/>
    <property type="project" value="UniProtKB-SubCell"/>
</dbReference>
<dbReference type="Proteomes" id="UP000887572">
    <property type="component" value="Unplaced"/>
</dbReference>
<dbReference type="InterPro" id="IPR015943">
    <property type="entry name" value="WD40/YVTN_repeat-like_dom_sf"/>
</dbReference>
<dbReference type="Gene3D" id="1.10.150.910">
    <property type="match status" value="1"/>
</dbReference>
<dbReference type="GO" id="GO:0003676">
    <property type="term" value="F:nucleic acid binding"/>
    <property type="evidence" value="ECO:0007669"/>
    <property type="project" value="InterPro"/>
</dbReference>
<feature type="domain" description="RSE1/DDB1/CPSF1 C-terminal" evidence="5">
    <location>
        <begin position="49"/>
        <end position="247"/>
    </location>
</feature>
<dbReference type="Pfam" id="PF03178">
    <property type="entry name" value="CPSF_A"/>
    <property type="match status" value="1"/>
</dbReference>
<feature type="signal peptide" evidence="4">
    <location>
        <begin position="1"/>
        <end position="15"/>
    </location>
</feature>
<proteinExistence type="inferred from homology"/>
<dbReference type="FunFam" id="1.10.150.910:FF:000002">
    <property type="entry name" value="Splicing factor 3B subunit 3"/>
    <property type="match status" value="1"/>
</dbReference>
<evidence type="ECO:0000259" key="5">
    <source>
        <dbReference type="Pfam" id="PF03178"/>
    </source>
</evidence>
<evidence type="ECO:0000256" key="2">
    <source>
        <dbReference type="ARBA" id="ARBA00023242"/>
    </source>
</evidence>
<dbReference type="WBParaSite" id="Gr19_v10_g8674.t1">
    <property type="protein sequence ID" value="Gr19_v10_g8674.t1"/>
    <property type="gene ID" value="Gr19_v10_g8674"/>
</dbReference>
<comment type="similarity">
    <text evidence="3">Belongs to the RSE1 family.</text>
</comment>
<dbReference type="InterPro" id="IPR050358">
    <property type="entry name" value="RSE1/DDB1/CFT1"/>
</dbReference>
<evidence type="ECO:0000313" key="7">
    <source>
        <dbReference type="WBParaSite" id="Gr19_v10_g8674.t1"/>
    </source>
</evidence>
<dbReference type="AlphaFoldDB" id="A0A914ICP4"/>
<name>A0A914ICP4_GLORO</name>
<dbReference type="PANTHER" id="PTHR10644">
    <property type="entry name" value="DNA REPAIR/RNA PROCESSING CPSF FAMILY"/>
    <property type="match status" value="1"/>
</dbReference>
<dbReference type="Gene3D" id="2.130.10.10">
    <property type="entry name" value="YVTN repeat-like/Quinoprotein amine dehydrogenase"/>
    <property type="match status" value="1"/>
</dbReference>
<accession>A0A914ICP4</accession>
<evidence type="ECO:0000256" key="1">
    <source>
        <dbReference type="ARBA" id="ARBA00004123"/>
    </source>
</evidence>
<evidence type="ECO:0000256" key="4">
    <source>
        <dbReference type="SAM" id="SignalP"/>
    </source>
</evidence>
<dbReference type="InterPro" id="IPR004871">
    <property type="entry name" value="RSE1/DDB1/CPSF1_C"/>
</dbReference>
<organism evidence="6 7">
    <name type="scientific">Globodera rostochiensis</name>
    <name type="common">Golden nematode worm</name>
    <name type="synonym">Heterodera rostochiensis</name>
    <dbReference type="NCBI Taxonomy" id="31243"/>
    <lineage>
        <taxon>Eukaryota</taxon>
        <taxon>Metazoa</taxon>
        <taxon>Ecdysozoa</taxon>
        <taxon>Nematoda</taxon>
        <taxon>Chromadorea</taxon>
        <taxon>Rhabditida</taxon>
        <taxon>Tylenchina</taxon>
        <taxon>Tylenchomorpha</taxon>
        <taxon>Tylenchoidea</taxon>
        <taxon>Heteroderidae</taxon>
        <taxon>Heteroderinae</taxon>
        <taxon>Globodera</taxon>
    </lineage>
</organism>
<evidence type="ECO:0000256" key="3">
    <source>
        <dbReference type="ARBA" id="ARBA00038266"/>
    </source>
</evidence>
<feature type="chain" id="PRO_5037939346" evidence="4">
    <location>
        <begin position="16"/>
        <end position="281"/>
    </location>
</feature>
<protein>
    <submittedName>
        <fullName evidence="7">Cleavage/polyadenylation specificity factor A subunit C-terminal domain-containing protein</fullName>
    </submittedName>
</protein>
<evidence type="ECO:0000313" key="6">
    <source>
        <dbReference type="Proteomes" id="UP000887572"/>
    </source>
</evidence>
<comment type="subcellular location">
    <subcellularLocation>
        <location evidence="1">Nucleus</location>
    </subcellularLocation>
</comment>
<reference evidence="7" key="1">
    <citation type="submission" date="2022-11" db="UniProtKB">
        <authorList>
            <consortium name="WormBaseParasite"/>
        </authorList>
    </citation>
    <scope>IDENTIFICATION</scope>
</reference>